<dbReference type="GO" id="GO:0043137">
    <property type="term" value="P:DNA replication, removal of RNA primer"/>
    <property type="evidence" value="ECO:0007669"/>
    <property type="project" value="TreeGrafter"/>
</dbReference>
<accession>A0A6J6B9X3</accession>
<dbReference type="PANTHER" id="PTHR10954">
    <property type="entry name" value="RIBONUCLEASE H2 SUBUNIT A"/>
    <property type="match status" value="1"/>
</dbReference>
<keyword evidence="9" id="KW-0540">Nuclease</keyword>
<reference evidence="15" key="1">
    <citation type="submission" date="2020-05" db="EMBL/GenBank/DDBJ databases">
        <authorList>
            <person name="Chiriac C."/>
            <person name="Salcher M."/>
            <person name="Ghai R."/>
            <person name="Kavagutti S V."/>
        </authorList>
    </citation>
    <scope>NUCLEOTIDE SEQUENCE</scope>
</reference>
<dbReference type="InterPro" id="IPR012337">
    <property type="entry name" value="RNaseH-like_sf"/>
</dbReference>
<keyword evidence="8" id="KW-0963">Cytoplasm</keyword>
<dbReference type="InterPro" id="IPR036397">
    <property type="entry name" value="RNaseH_sf"/>
</dbReference>
<dbReference type="NCBIfam" id="NF000595">
    <property type="entry name" value="PRK00015.1-3"/>
    <property type="match status" value="1"/>
</dbReference>
<dbReference type="AlphaFoldDB" id="A0A6J6B9X3"/>
<comment type="cofactor">
    <cofactor evidence="3">
        <name>Mg(2+)</name>
        <dbReference type="ChEBI" id="CHEBI:18420"/>
    </cofactor>
</comment>
<evidence type="ECO:0000256" key="12">
    <source>
        <dbReference type="ARBA" id="ARBA00022801"/>
    </source>
</evidence>
<dbReference type="GO" id="GO:0004523">
    <property type="term" value="F:RNA-DNA hybrid ribonuclease activity"/>
    <property type="evidence" value="ECO:0007669"/>
    <property type="project" value="UniProtKB-EC"/>
</dbReference>
<evidence type="ECO:0000256" key="5">
    <source>
        <dbReference type="ARBA" id="ARBA00007383"/>
    </source>
</evidence>
<dbReference type="PANTHER" id="PTHR10954:SF18">
    <property type="entry name" value="RIBONUCLEASE HII"/>
    <property type="match status" value="1"/>
</dbReference>
<evidence type="ECO:0000256" key="6">
    <source>
        <dbReference type="ARBA" id="ARBA00012180"/>
    </source>
</evidence>
<dbReference type="Gene3D" id="3.30.420.10">
    <property type="entry name" value="Ribonuclease H-like superfamily/Ribonuclease H"/>
    <property type="match status" value="1"/>
</dbReference>
<proteinExistence type="inferred from homology"/>
<comment type="similarity">
    <text evidence="5">Belongs to the RNase HII family.</text>
</comment>
<dbReference type="InterPro" id="IPR024567">
    <property type="entry name" value="RNase_HII/HIII_dom"/>
</dbReference>
<dbReference type="GO" id="GO:0046872">
    <property type="term" value="F:metal ion binding"/>
    <property type="evidence" value="ECO:0007669"/>
    <property type="project" value="UniProtKB-KW"/>
</dbReference>
<dbReference type="GO" id="GO:0006298">
    <property type="term" value="P:mismatch repair"/>
    <property type="evidence" value="ECO:0007669"/>
    <property type="project" value="TreeGrafter"/>
</dbReference>
<protein>
    <recommendedName>
        <fullName evidence="7">Ribonuclease HII</fullName>
        <ecNumber evidence="6">3.1.26.4</ecNumber>
    </recommendedName>
</protein>
<evidence type="ECO:0000256" key="8">
    <source>
        <dbReference type="ARBA" id="ARBA00022490"/>
    </source>
</evidence>
<keyword evidence="13" id="KW-0464">Manganese</keyword>
<keyword evidence="10" id="KW-0479">Metal-binding</keyword>
<dbReference type="EMBL" id="CAEZSN010000014">
    <property type="protein sequence ID" value="CAB4535646.1"/>
    <property type="molecule type" value="Genomic_DNA"/>
</dbReference>
<dbReference type="GO" id="GO:0032299">
    <property type="term" value="C:ribonuclease H2 complex"/>
    <property type="evidence" value="ECO:0007669"/>
    <property type="project" value="TreeGrafter"/>
</dbReference>
<dbReference type="InterPro" id="IPR001352">
    <property type="entry name" value="RNase_HII/HIII"/>
</dbReference>
<evidence type="ECO:0000259" key="14">
    <source>
        <dbReference type="PROSITE" id="PS51975"/>
    </source>
</evidence>
<feature type="domain" description="RNase H type-2" evidence="14">
    <location>
        <begin position="19"/>
        <end position="223"/>
    </location>
</feature>
<gene>
    <name evidence="15" type="ORF">UFOPK1433_00203</name>
</gene>
<dbReference type="GO" id="GO:0005737">
    <property type="term" value="C:cytoplasm"/>
    <property type="evidence" value="ECO:0007669"/>
    <property type="project" value="UniProtKB-SubCell"/>
</dbReference>
<evidence type="ECO:0000256" key="2">
    <source>
        <dbReference type="ARBA" id="ARBA00001936"/>
    </source>
</evidence>
<evidence type="ECO:0000256" key="4">
    <source>
        <dbReference type="ARBA" id="ARBA00004496"/>
    </source>
</evidence>
<organism evidence="15">
    <name type="scientific">freshwater metagenome</name>
    <dbReference type="NCBI Taxonomy" id="449393"/>
    <lineage>
        <taxon>unclassified sequences</taxon>
        <taxon>metagenomes</taxon>
        <taxon>ecological metagenomes</taxon>
    </lineage>
</organism>
<dbReference type="GO" id="GO:0003723">
    <property type="term" value="F:RNA binding"/>
    <property type="evidence" value="ECO:0007669"/>
    <property type="project" value="InterPro"/>
</dbReference>
<keyword evidence="12" id="KW-0378">Hydrolase</keyword>
<evidence type="ECO:0000256" key="1">
    <source>
        <dbReference type="ARBA" id="ARBA00000077"/>
    </source>
</evidence>
<dbReference type="EC" id="3.1.26.4" evidence="6"/>
<comment type="catalytic activity">
    <reaction evidence="1">
        <text>Endonucleolytic cleavage to 5'-phosphomonoester.</text>
        <dbReference type="EC" id="3.1.26.4"/>
    </reaction>
</comment>
<comment type="cofactor">
    <cofactor evidence="2">
        <name>Mn(2+)</name>
        <dbReference type="ChEBI" id="CHEBI:29035"/>
    </cofactor>
</comment>
<evidence type="ECO:0000256" key="10">
    <source>
        <dbReference type="ARBA" id="ARBA00022723"/>
    </source>
</evidence>
<comment type="subcellular location">
    <subcellularLocation>
        <location evidence="4">Cytoplasm</location>
    </subcellularLocation>
</comment>
<evidence type="ECO:0000256" key="13">
    <source>
        <dbReference type="ARBA" id="ARBA00023211"/>
    </source>
</evidence>
<sequence length="223" mass="24369">MFSSQFPTTDVERSLSPARYIIGIDEVGRGAIAGPVAVGAFVLDLQTLDESKVPAKLQDSKLMTERNREAVFSELSTWQPGYAVGFIEAEQIDLNGIVWCLAQAAVKALEQLNENPTIRQAIADGQVHLLLDGTHNWLDSVVSRIPVTVRAKADRDCVAVAAAACLAKVTRDRHMVHLAESYPEYLLEGHKGYASAAHIEAVRRLGPSEVHRVSWLTKILSGE</sequence>
<evidence type="ECO:0000313" key="15">
    <source>
        <dbReference type="EMBL" id="CAB4535646.1"/>
    </source>
</evidence>
<evidence type="ECO:0000256" key="9">
    <source>
        <dbReference type="ARBA" id="ARBA00022722"/>
    </source>
</evidence>
<dbReference type="SUPFAM" id="SSF53098">
    <property type="entry name" value="Ribonuclease H-like"/>
    <property type="match status" value="1"/>
</dbReference>
<dbReference type="Pfam" id="PF01351">
    <property type="entry name" value="RNase_HII"/>
    <property type="match status" value="1"/>
</dbReference>
<evidence type="ECO:0000256" key="7">
    <source>
        <dbReference type="ARBA" id="ARBA00019179"/>
    </source>
</evidence>
<dbReference type="CDD" id="cd07182">
    <property type="entry name" value="RNase_HII_bacteria_HII_like"/>
    <property type="match status" value="1"/>
</dbReference>
<dbReference type="InterPro" id="IPR022898">
    <property type="entry name" value="RNase_HII"/>
</dbReference>
<name>A0A6J6B9X3_9ZZZZ</name>
<dbReference type="PROSITE" id="PS51975">
    <property type="entry name" value="RNASE_H_2"/>
    <property type="match status" value="1"/>
</dbReference>
<evidence type="ECO:0000256" key="11">
    <source>
        <dbReference type="ARBA" id="ARBA00022759"/>
    </source>
</evidence>
<keyword evidence="11" id="KW-0255">Endonuclease</keyword>
<evidence type="ECO:0000256" key="3">
    <source>
        <dbReference type="ARBA" id="ARBA00001946"/>
    </source>
</evidence>